<dbReference type="SUPFAM" id="SSF52047">
    <property type="entry name" value="RNI-like"/>
    <property type="match status" value="1"/>
</dbReference>
<feature type="region of interest" description="Disordered" evidence="1">
    <location>
        <begin position="504"/>
        <end position="527"/>
    </location>
</feature>
<reference evidence="3 4" key="1">
    <citation type="journal article" date="2015" name="Sci. Rep.">
        <title>Chromosome-level genome map provides insights into diverse defense mechanisms in the medicinal fungus Ganoderma sinense.</title>
        <authorList>
            <person name="Zhu Y."/>
            <person name="Xu J."/>
            <person name="Sun C."/>
            <person name="Zhou S."/>
            <person name="Xu H."/>
            <person name="Nelson D.R."/>
            <person name="Qian J."/>
            <person name="Song J."/>
            <person name="Luo H."/>
            <person name="Xiang L."/>
            <person name="Li Y."/>
            <person name="Xu Z."/>
            <person name="Ji A."/>
            <person name="Wang L."/>
            <person name="Lu S."/>
            <person name="Hayward A."/>
            <person name="Sun W."/>
            <person name="Li X."/>
            <person name="Schwartz D.C."/>
            <person name="Wang Y."/>
            <person name="Chen S."/>
        </authorList>
    </citation>
    <scope>NUCLEOTIDE SEQUENCE [LARGE SCALE GENOMIC DNA]</scope>
    <source>
        <strain evidence="3 4">ZZ0214-1</strain>
    </source>
</reference>
<accession>A0A2G8S8P9</accession>
<proteinExistence type="predicted"/>
<evidence type="ECO:0000256" key="1">
    <source>
        <dbReference type="SAM" id="MobiDB-lite"/>
    </source>
</evidence>
<name>A0A2G8S8P9_9APHY</name>
<dbReference type="Proteomes" id="UP000230002">
    <property type="component" value="Unassembled WGS sequence"/>
</dbReference>
<dbReference type="OrthoDB" id="2752736at2759"/>
<dbReference type="EMBL" id="AYKW01000016">
    <property type="protein sequence ID" value="PIL30152.1"/>
    <property type="molecule type" value="Genomic_DNA"/>
</dbReference>
<dbReference type="Gene3D" id="1.20.1280.50">
    <property type="match status" value="1"/>
</dbReference>
<gene>
    <name evidence="2" type="ORF">GSI_07706</name>
    <name evidence="3" type="ORF">GSI_07730</name>
</gene>
<protein>
    <submittedName>
        <fullName evidence="3">Uncharacterized protein</fullName>
    </submittedName>
</protein>
<keyword evidence="4" id="KW-1185">Reference proteome</keyword>
<organism evidence="3 4">
    <name type="scientific">Ganoderma sinense ZZ0214-1</name>
    <dbReference type="NCBI Taxonomy" id="1077348"/>
    <lineage>
        <taxon>Eukaryota</taxon>
        <taxon>Fungi</taxon>
        <taxon>Dikarya</taxon>
        <taxon>Basidiomycota</taxon>
        <taxon>Agaricomycotina</taxon>
        <taxon>Agaricomycetes</taxon>
        <taxon>Polyporales</taxon>
        <taxon>Polyporaceae</taxon>
        <taxon>Ganoderma</taxon>
    </lineage>
</organism>
<sequence length="651" mass="73069">MDIDELGRLVNQIATQVQNLISAPPPPETNKYADGLYSLCAAFEQGIAIIGGLFNATTPIHRLPPQLLTDIFALSPRAITHGYGQHQLAYWPFKAEADVADLHKLTKVCRYWRDLAIATPTLWTTVSSLPSSSSHNSGSVPSFHHSKYLPEHSSFDLIVHFNPDFGGCAEKMIDFMLSKAPSIRELHLWDMARIPDVPSFLLSFDASALEHCTLWRPYTSWGSDIAPIREEPLPDTTFLPFFSNGGLRLRSLYLTDFDCLPTTEFPALTLLVVASVEFESRITVEALLKFLAGCPRLEEVYVHNIQRCSWHATPPPSPPISLPRLRYLFYTYGRRQRLEWEHEESTTPIEYLLSHASIPSTCHMYFTVYDEDPEHRAQTTNHDIVDSVCCNVQGKDAVSHLFLWLLPEEEAHDGSLRLEFQSQFDCVNLLDCYSHLFSSTTEDLRIRCDCTLGRYTDLERALATSLPANFPELKVLSLIPEDYMWMGPNLRPVHGYLAEPLLPGGQPAPASGRGSPDPEHWDADDTSISVPHPELDTLWVFVQSPEAIAPLKATTSRRRGLDSPIRCIIVHHCFAADSTALARLQALDAVLEELILTVADSGTSVNGTGPREVDWVVGFPDRFSLPAAICWDWPTRWYRGHLDAEIAEILT</sequence>
<dbReference type="AlphaFoldDB" id="A0A2G8S8P9"/>
<dbReference type="EMBL" id="AYKW01000016">
    <property type="protein sequence ID" value="PIL30129.1"/>
    <property type="molecule type" value="Genomic_DNA"/>
</dbReference>
<evidence type="ECO:0000313" key="2">
    <source>
        <dbReference type="EMBL" id="PIL30129.1"/>
    </source>
</evidence>
<comment type="caution">
    <text evidence="3">The sequence shown here is derived from an EMBL/GenBank/DDBJ whole genome shotgun (WGS) entry which is preliminary data.</text>
</comment>
<evidence type="ECO:0000313" key="4">
    <source>
        <dbReference type="Proteomes" id="UP000230002"/>
    </source>
</evidence>
<evidence type="ECO:0000313" key="3">
    <source>
        <dbReference type="EMBL" id="PIL30152.1"/>
    </source>
</evidence>
<dbReference type="STRING" id="1077348.A0A2G8S8P9"/>